<keyword evidence="2" id="KW-1185">Reference proteome</keyword>
<evidence type="ECO:0000313" key="1">
    <source>
        <dbReference type="EMBL" id="KAK1148711.1"/>
    </source>
</evidence>
<protein>
    <submittedName>
        <fullName evidence="1">Uncharacterized protein</fullName>
    </submittedName>
</protein>
<proteinExistence type="predicted"/>
<organism evidence="1 2">
    <name type="scientific">Aspergillus melleus</name>
    <dbReference type="NCBI Taxonomy" id="138277"/>
    <lineage>
        <taxon>Eukaryota</taxon>
        <taxon>Fungi</taxon>
        <taxon>Dikarya</taxon>
        <taxon>Ascomycota</taxon>
        <taxon>Pezizomycotina</taxon>
        <taxon>Eurotiomycetes</taxon>
        <taxon>Eurotiomycetidae</taxon>
        <taxon>Eurotiales</taxon>
        <taxon>Aspergillaceae</taxon>
        <taxon>Aspergillus</taxon>
        <taxon>Aspergillus subgen. Circumdati</taxon>
    </lineage>
</organism>
<name>A0ACC3BD72_9EURO</name>
<reference evidence="1 2" key="1">
    <citation type="journal article" date="2023" name="ACS Omega">
        <title>Identification of the Neoaspergillic Acid Biosynthesis Gene Cluster by Establishing an In Vitro CRISPR-Ribonucleoprotein Genetic System in Aspergillus melleus.</title>
        <authorList>
            <person name="Yuan B."/>
            <person name="Grau M.F."/>
            <person name="Murata R.M."/>
            <person name="Torok T."/>
            <person name="Venkateswaran K."/>
            <person name="Stajich J.E."/>
            <person name="Wang C.C.C."/>
        </authorList>
    </citation>
    <scope>NUCLEOTIDE SEQUENCE [LARGE SCALE GENOMIC DNA]</scope>
    <source>
        <strain evidence="1 2">IMV 1140</strain>
    </source>
</reference>
<dbReference type="EMBL" id="JAOPJF010000006">
    <property type="protein sequence ID" value="KAK1148711.1"/>
    <property type="molecule type" value="Genomic_DNA"/>
</dbReference>
<sequence>MALSSATSAHDAASFIHASVRTESFDMSSADLQLHYLDPQAVGTTWNAAFPRVQQPSREGYVVDFDGPGDPAFPQNWPMRTSLILTFTCVSSTFDSAIFSPSMAPVAKHFGVGAEVTAPATLVAMLGFGIFNTAVAVSKYLQTLMICHFFGGVLGSSPLINVAAIFADMYDNCRRGIAIALFANTVFLGPLIAPCVGGFINESYLGWRWTAYIPSFMGYAAYILNLLFLKET</sequence>
<evidence type="ECO:0000313" key="2">
    <source>
        <dbReference type="Proteomes" id="UP001177260"/>
    </source>
</evidence>
<gene>
    <name evidence="1" type="ORF">N8T08_008596</name>
</gene>
<comment type="caution">
    <text evidence="1">The sequence shown here is derived from an EMBL/GenBank/DDBJ whole genome shotgun (WGS) entry which is preliminary data.</text>
</comment>
<dbReference type="Proteomes" id="UP001177260">
    <property type="component" value="Unassembled WGS sequence"/>
</dbReference>
<accession>A0ACC3BD72</accession>